<organism evidence="4 5">
    <name type="scientific">Periweissella cryptocerci</name>
    <dbReference type="NCBI Taxonomy" id="2506420"/>
    <lineage>
        <taxon>Bacteria</taxon>
        <taxon>Bacillati</taxon>
        <taxon>Bacillota</taxon>
        <taxon>Bacilli</taxon>
        <taxon>Lactobacillales</taxon>
        <taxon>Lactobacillaceae</taxon>
        <taxon>Periweissella</taxon>
    </lineage>
</organism>
<dbReference type="UniPathway" id="UPA00257">
    <property type="reaction ID" value="UER00367"/>
</dbReference>
<dbReference type="OrthoDB" id="9764892at2"/>
<gene>
    <name evidence="4" type="ORF">EQG49_08110</name>
</gene>
<dbReference type="InterPro" id="IPR009029">
    <property type="entry name" value="HMG_CoA_Rdtase_sub-bd_dom_sf"/>
</dbReference>
<dbReference type="PROSITE" id="PS50065">
    <property type="entry name" value="HMG_COA_REDUCTASE_4"/>
    <property type="match status" value="1"/>
</dbReference>
<keyword evidence="2 3" id="KW-0560">Oxidoreductase</keyword>
<keyword evidence="5" id="KW-1185">Reference proteome</keyword>
<dbReference type="AlphaFoldDB" id="A0A4P6YUP1"/>
<accession>A0A4P6YUP1</accession>
<name>A0A4P6YUP1_9LACO</name>
<dbReference type="SUPFAM" id="SSF55035">
    <property type="entry name" value="NAD-binding domain of HMG-CoA reductase"/>
    <property type="match status" value="1"/>
</dbReference>
<keyword evidence="3" id="KW-0520">NAD</keyword>
<protein>
    <recommendedName>
        <fullName evidence="3">3-hydroxy-3-methylglutaryl coenzyme A reductase</fullName>
        <shortName evidence="3">HMG-CoA reductase</shortName>
        <ecNumber evidence="3">1.1.1.88</ecNumber>
    </recommendedName>
</protein>
<dbReference type="Proteomes" id="UP000292886">
    <property type="component" value="Chromosome"/>
</dbReference>
<dbReference type="PRINTS" id="PR00071">
    <property type="entry name" value="HMGCOARDTASE"/>
</dbReference>
<dbReference type="KEGG" id="wei:EQG49_08110"/>
<dbReference type="InterPro" id="IPR002202">
    <property type="entry name" value="HMG_CoA_Rdtase"/>
</dbReference>
<reference evidence="5" key="1">
    <citation type="submission" date="2019-03" db="EMBL/GenBank/DDBJ databases">
        <title>Weissella sp. 26KH-42 Genome sequencing.</title>
        <authorList>
            <person name="Heo J."/>
            <person name="Kim S.-J."/>
            <person name="Kim J.-S."/>
            <person name="Hong S.-B."/>
            <person name="Kwon S.-W."/>
        </authorList>
    </citation>
    <scope>NUCLEOTIDE SEQUENCE [LARGE SCALE GENOMIC DNA]</scope>
    <source>
        <strain evidence="5">26KH-42</strain>
    </source>
</reference>
<sequence length="411" mass="43955">MKFHQLSWTERLREMVTQGHLSVADQALFTANYDAVNEQMIENYVTSYRLPEGVVPNLVVNGQTYMVPMVTEEPSVIAAAANGARMIGLGSGVKAEILNRQMIGQVLIHDADFELVVDYMQAHQDELVNLGNAAHPSMAARGGGLTDIRVRDLGAGYVSVDLLVDTKAAMGANVVNTMAEAVANDLRKRDLGQVTMAILSNLATESLVKATVAIPFSSLVKGDFSGQQIADQIMIASEFSQRDPYRATTENKGLMNGIDAAVMASGNDWRAIEAGVHAYASHTGQYRGLTTWSITDEHLLGELIIPLPVGIVGGSIGIVPLVKANQRMLAIESAEELAQVIAGVGLAQNLAALRALVTNGIQAGHMALQMKSLAIAVGATTEEIPVVVEKLKHAVHADMQTAQEILDKVRN</sequence>
<evidence type="ECO:0000256" key="3">
    <source>
        <dbReference type="RuleBase" id="RU361219"/>
    </source>
</evidence>
<dbReference type="EMBL" id="CP037940">
    <property type="protein sequence ID" value="QBO36433.1"/>
    <property type="molecule type" value="Genomic_DNA"/>
</dbReference>
<dbReference type="SUPFAM" id="SSF56542">
    <property type="entry name" value="Substrate-binding domain of HMG-CoA reductase"/>
    <property type="match status" value="1"/>
</dbReference>
<comment type="similarity">
    <text evidence="1 3">Belongs to the HMG-CoA reductase family.</text>
</comment>
<dbReference type="InterPro" id="IPR023074">
    <property type="entry name" value="HMG_CoA_Rdtase_cat_sf"/>
</dbReference>
<comment type="catalytic activity">
    <reaction evidence="3">
        <text>(R)-mevalonate + 2 NAD(+) + CoA = (3S)-3-hydroxy-3-methylglutaryl-CoA + 2 NADH + 2 H(+)</text>
        <dbReference type="Rhea" id="RHEA:14833"/>
        <dbReference type="ChEBI" id="CHEBI:15378"/>
        <dbReference type="ChEBI" id="CHEBI:36464"/>
        <dbReference type="ChEBI" id="CHEBI:43074"/>
        <dbReference type="ChEBI" id="CHEBI:57287"/>
        <dbReference type="ChEBI" id="CHEBI:57540"/>
        <dbReference type="ChEBI" id="CHEBI:57945"/>
        <dbReference type="EC" id="1.1.1.88"/>
    </reaction>
</comment>
<dbReference type="Gene3D" id="1.10.8.660">
    <property type="match status" value="1"/>
</dbReference>
<evidence type="ECO:0000256" key="1">
    <source>
        <dbReference type="ARBA" id="ARBA00007661"/>
    </source>
</evidence>
<dbReference type="Gene3D" id="3.90.770.10">
    <property type="entry name" value="3-hydroxy-3-methylglutaryl-coenzyme A Reductase, Chain A, domain 2"/>
    <property type="match status" value="2"/>
</dbReference>
<proteinExistence type="inferred from homology"/>
<comment type="pathway">
    <text evidence="3">Metabolic intermediate metabolism; (R)-mevalonate degradation; (S)-3-hydroxy-3-methylglutaryl-CoA from (R)-mevalonate: step 1/1.</text>
</comment>
<dbReference type="PANTHER" id="PTHR10572:SF24">
    <property type="entry name" value="3-HYDROXY-3-METHYLGLUTARYL-COENZYME A REDUCTASE"/>
    <property type="match status" value="1"/>
</dbReference>
<dbReference type="InterPro" id="IPR009023">
    <property type="entry name" value="HMG_CoA_Rdtase_NAD(P)-bd_sf"/>
</dbReference>
<dbReference type="GO" id="GO:0015936">
    <property type="term" value="P:coenzyme A metabolic process"/>
    <property type="evidence" value="ECO:0007669"/>
    <property type="project" value="InterPro"/>
</dbReference>
<evidence type="ECO:0000256" key="2">
    <source>
        <dbReference type="ARBA" id="ARBA00023002"/>
    </source>
</evidence>
<dbReference type="GO" id="GO:0140643">
    <property type="term" value="F:hydroxymethylglutaryl-CoA reductase (NADH) activity"/>
    <property type="evidence" value="ECO:0007669"/>
    <property type="project" value="UniProtKB-EC"/>
</dbReference>
<evidence type="ECO:0000313" key="4">
    <source>
        <dbReference type="EMBL" id="QBO36433.1"/>
    </source>
</evidence>
<dbReference type="GO" id="GO:0004420">
    <property type="term" value="F:hydroxymethylglutaryl-CoA reductase (NADPH) activity"/>
    <property type="evidence" value="ECO:0007669"/>
    <property type="project" value="InterPro"/>
</dbReference>
<dbReference type="NCBIfam" id="TIGR00532">
    <property type="entry name" value="HMG_CoA_R_NAD"/>
    <property type="match status" value="1"/>
</dbReference>
<dbReference type="CDD" id="cd00644">
    <property type="entry name" value="HMG-CoA_reductase_classII"/>
    <property type="match status" value="1"/>
</dbReference>
<dbReference type="InterPro" id="IPR004553">
    <property type="entry name" value="HMG_CoA_Rdtase_bac-typ"/>
</dbReference>
<dbReference type="Pfam" id="PF00368">
    <property type="entry name" value="HMG-CoA_red"/>
    <property type="match status" value="1"/>
</dbReference>
<dbReference type="EC" id="1.1.1.88" evidence="3"/>
<dbReference type="RefSeq" id="WP_133363510.1">
    <property type="nucleotide sequence ID" value="NZ_CP037940.1"/>
</dbReference>
<evidence type="ECO:0000313" key="5">
    <source>
        <dbReference type="Proteomes" id="UP000292886"/>
    </source>
</evidence>
<dbReference type="PANTHER" id="PTHR10572">
    <property type="entry name" value="3-HYDROXY-3-METHYLGLUTARYL-COENZYME A REDUCTASE"/>
    <property type="match status" value="1"/>
</dbReference>